<evidence type="ECO:0000256" key="1">
    <source>
        <dbReference type="SAM" id="Phobius"/>
    </source>
</evidence>
<organism evidence="2 3">
    <name type="scientific">Trichoderma harzianum CBS 226.95</name>
    <dbReference type="NCBI Taxonomy" id="983964"/>
    <lineage>
        <taxon>Eukaryota</taxon>
        <taxon>Fungi</taxon>
        <taxon>Dikarya</taxon>
        <taxon>Ascomycota</taxon>
        <taxon>Pezizomycotina</taxon>
        <taxon>Sordariomycetes</taxon>
        <taxon>Hypocreomycetidae</taxon>
        <taxon>Hypocreales</taxon>
        <taxon>Hypocreaceae</taxon>
        <taxon>Trichoderma</taxon>
    </lineage>
</organism>
<accession>A0A2T4A421</accession>
<reference evidence="2 3" key="1">
    <citation type="submission" date="2016-07" db="EMBL/GenBank/DDBJ databases">
        <title>Multiple horizontal gene transfer events from other fungi enriched the ability of initially mycotrophic Trichoderma (Ascomycota) to feed on dead plant biomass.</title>
        <authorList>
            <consortium name="DOE Joint Genome Institute"/>
            <person name="Aerts A."/>
            <person name="Atanasova L."/>
            <person name="Chenthamara K."/>
            <person name="Zhang J."/>
            <person name="Grujic M."/>
            <person name="Henrissat B."/>
            <person name="Kuo A."/>
            <person name="Salamov A."/>
            <person name="Lipzen A."/>
            <person name="Labutti K."/>
            <person name="Barry K."/>
            <person name="Miao Y."/>
            <person name="Rahimi M.J."/>
            <person name="Shen Q."/>
            <person name="Grigoriev I.V."/>
            <person name="Kubicek C.P."/>
            <person name="Druzhinina I.S."/>
        </authorList>
    </citation>
    <scope>NUCLEOTIDE SEQUENCE [LARGE SCALE GENOMIC DNA]</scope>
    <source>
        <strain evidence="2 3">CBS 226.95</strain>
    </source>
</reference>
<keyword evidence="1" id="KW-1133">Transmembrane helix</keyword>
<evidence type="ECO:0000313" key="2">
    <source>
        <dbReference type="EMBL" id="PTB51825.1"/>
    </source>
</evidence>
<keyword evidence="1" id="KW-0812">Transmembrane</keyword>
<protein>
    <submittedName>
        <fullName evidence="2">Uncharacterized protein</fullName>
    </submittedName>
</protein>
<dbReference type="AlphaFoldDB" id="A0A2T4A421"/>
<feature type="transmembrane region" description="Helical" evidence="1">
    <location>
        <begin position="45"/>
        <end position="65"/>
    </location>
</feature>
<evidence type="ECO:0000313" key="3">
    <source>
        <dbReference type="Proteomes" id="UP000241690"/>
    </source>
</evidence>
<dbReference type="RefSeq" id="XP_024771502.1">
    <property type="nucleotide sequence ID" value="XM_024913621.1"/>
</dbReference>
<proteinExistence type="predicted"/>
<gene>
    <name evidence="2" type="ORF">M431DRAFT_227966</name>
</gene>
<sequence length="104" mass="12049">MACIAYTWMPSRIPMVRCRRANYHLSFNSYLLSLQGTGYSADLVLLRPGLVALLCFFFLSFLFLVSSQQQVQGWQPQRPIWHGIEFRAPPTGRETYEYQKVVAN</sequence>
<name>A0A2T4A421_TRIHA</name>
<dbReference type="EMBL" id="KZ679685">
    <property type="protein sequence ID" value="PTB51825.1"/>
    <property type="molecule type" value="Genomic_DNA"/>
</dbReference>
<keyword evidence="1" id="KW-0472">Membrane</keyword>
<dbReference type="Proteomes" id="UP000241690">
    <property type="component" value="Unassembled WGS sequence"/>
</dbReference>
<dbReference type="GeneID" id="36622183"/>
<feature type="transmembrane region" description="Helical" evidence="1">
    <location>
        <begin position="21"/>
        <end position="39"/>
    </location>
</feature>
<keyword evidence="3" id="KW-1185">Reference proteome</keyword>